<dbReference type="Gene3D" id="6.10.140.2220">
    <property type="match status" value="1"/>
</dbReference>
<dbReference type="Proteomes" id="UP000006352">
    <property type="component" value="Unassembled WGS sequence"/>
</dbReference>
<reference evidence="1 2" key="1">
    <citation type="journal article" date="2012" name="Appl. Environ. Microbiol.">
        <title>Short-read sequencing for genomic analysis of the brown rot fungus Fibroporia radiculosa.</title>
        <authorList>
            <person name="Tang J.D."/>
            <person name="Perkins A.D."/>
            <person name="Sonstegard T.S."/>
            <person name="Schroeder S.G."/>
            <person name="Burgess S.C."/>
            <person name="Diehl S.V."/>
        </authorList>
    </citation>
    <scope>NUCLEOTIDE SEQUENCE [LARGE SCALE GENOMIC DNA]</scope>
    <source>
        <strain evidence="1 2">TFFH 294</strain>
    </source>
</reference>
<dbReference type="InParanoid" id="J4H4E2"/>
<dbReference type="GeneID" id="24099750"/>
<evidence type="ECO:0000313" key="2">
    <source>
        <dbReference type="Proteomes" id="UP000006352"/>
    </source>
</evidence>
<dbReference type="OrthoDB" id="341421at2759"/>
<keyword evidence="2" id="KW-1185">Reference proteome</keyword>
<dbReference type="AlphaFoldDB" id="J4H4E2"/>
<dbReference type="RefSeq" id="XP_012184122.1">
    <property type="nucleotide sequence ID" value="XM_012328732.1"/>
</dbReference>
<evidence type="ECO:0008006" key="3">
    <source>
        <dbReference type="Google" id="ProtNLM"/>
    </source>
</evidence>
<dbReference type="HOGENOM" id="CLU_1366272_0_0_1"/>
<dbReference type="EMBL" id="HE797169">
    <property type="protein sequence ID" value="CCM04839.1"/>
    <property type="molecule type" value="Genomic_DNA"/>
</dbReference>
<accession>J4H4E2</accession>
<sequence>MLISVAYILGPIPVPLQSKECQKSDWPKHKKICAKVVAIAAEHAEEGTADRHKALATYCEKHLQYIGLFSIKALDIVNDPTRSERELVVIWVHSRPGRCRPETAFVALEANTADLDLFGSEYGDQFRARMRSTAADTAKLNKTGLTHSLIVVVVSLDDSIWVYHCVEYPLKGLGPLFMNDPQKGPWKESMFHLMNNGIVR</sequence>
<proteinExistence type="predicted"/>
<gene>
    <name evidence="1" type="ORF">FIBRA_07032</name>
</gene>
<dbReference type="STRING" id="599839.J4H4E2"/>
<evidence type="ECO:0000313" key="1">
    <source>
        <dbReference type="EMBL" id="CCM04839.1"/>
    </source>
</evidence>
<organism evidence="1 2">
    <name type="scientific">Fibroporia radiculosa</name>
    <dbReference type="NCBI Taxonomy" id="599839"/>
    <lineage>
        <taxon>Eukaryota</taxon>
        <taxon>Fungi</taxon>
        <taxon>Dikarya</taxon>
        <taxon>Basidiomycota</taxon>
        <taxon>Agaricomycotina</taxon>
        <taxon>Agaricomycetes</taxon>
        <taxon>Polyporales</taxon>
        <taxon>Fibroporiaceae</taxon>
        <taxon>Fibroporia</taxon>
    </lineage>
</organism>
<name>J4H4E2_9APHY</name>
<protein>
    <recommendedName>
        <fullName evidence="3">MYND-type domain-containing protein</fullName>
    </recommendedName>
</protein>